<dbReference type="RefSeq" id="WP_379598670.1">
    <property type="nucleotide sequence ID" value="NZ_JBHUDE010000151.1"/>
</dbReference>
<gene>
    <name evidence="1" type="ORF">ACFSBH_16665</name>
</gene>
<dbReference type="Proteomes" id="UP001597221">
    <property type="component" value="Unassembled WGS sequence"/>
</dbReference>
<name>A0ABW4HVQ0_9BACI</name>
<organism evidence="1 2">
    <name type="scientific">Oceanobacillus luteolus</name>
    <dbReference type="NCBI Taxonomy" id="1274358"/>
    <lineage>
        <taxon>Bacteria</taxon>
        <taxon>Bacillati</taxon>
        <taxon>Bacillota</taxon>
        <taxon>Bacilli</taxon>
        <taxon>Bacillales</taxon>
        <taxon>Bacillaceae</taxon>
        <taxon>Oceanobacillus</taxon>
    </lineage>
</organism>
<evidence type="ECO:0008006" key="3">
    <source>
        <dbReference type="Google" id="ProtNLM"/>
    </source>
</evidence>
<reference evidence="2" key="1">
    <citation type="journal article" date="2019" name="Int. J. Syst. Evol. Microbiol.">
        <title>The Global Catalogue of Microorganisms (GCM) 10K type strain sequencing project: providing services to taxonomists for standard genome sequencing and annotation.</title>
        <authorList>
            <consortium name="The Broad Institute Genomics Platform"/>
            <consortium name="The Broad Institute Genome Sequencing Center for Infectious Disease"/>
            <person name="Wu L."/>
            <person name="Ma J."/>
        </authorList>
    </citation>
    <scope>NUCLEOTIDE SEQUENCE [LARGE SCALE GENOMIC DNA]</scope>
    <source>
        <strain evidence="2">CGMCC 1.12376</strain>
    </source>
</reference>
<evidence type="ECO:0000313" key="1">
    <source>
        <dbReference type="EMBL" id="MFD1609252.1"/>
    </source>
</evidence>
<accession>A0ABW4HVQ0</accession>
<sequence>MKKLLVKVLFAIILCSGILIIFADLLKEETFTIIEKDTDTFIWIESNKVFNPSYKRALLDIENARIINANGEEIDYRELLIGDRIKAEIQPIAALRDPPGLVAREVKLLN</sequence>
<keyword evidence="2" id="KW-1185">Reference proteome</keyword>
<comment type="caution">
    <text evidence="1">The sequence shown here is derived from an EMBL/GenBank/DDBJ whole genome shotgun (WGS) entry which is preliminary data.</text>
</comment>
<protein>
    <recommendedName>
        <fullName evidence="3">DUF3221 domain-containing protein</fullName>
    </recommendedName>
</protein>
<evidence type="ECO:0000313" key="2">
    <source>
        <dbReference type="Proteomes" id="UP001597221"/>
    </source>
</evidence>
<proteinExistence type="predicted"/>
<dbReference type="EMBL" id="JBHUDE010000151">
    <property type="protein sequence ID" value="MFD1609252.1"/>
    <property type="molecule type" value="Genomic_DNA"/>
</dbReference>